<dbReference type="AlphaFoldDB" id="X1KGL8"/>
<evidence type="ECO:0000313" key="1">
    <source>
        <dbReference type="EMBL" id="GAH92770.1"/>
    </source>
</evidence>
<feature type="non-terminal residue" evidence="1">
    <location>
        <position position="47"/>
    </location>
</feature>
<name>X1KGL8_9ZZZZ</name>
<dbReference type="EMBL" id="BARU01049373">
    <property type="protein sequence ID" value="GAH92770.1"/>
    <property type="molecule type" value="Genomic_DNA"/>
</dbReference>
<accession>X1KGL8</accession>
<feature type="non-terminal residue" evidence="1">
    <location>
        <position position="1"/>
    </location>
</feature>
<protein>
    <submittedName>
        <fullName evidence="1">Uncharacterized protein</fullName>
    </submittedName>
</protein>
<organism evidence="1">
    <name type="scientific">marine sediment metagenome</name>
    <dbReference type="NCBI Taxonomy" id="412755"/>
    <lineage>
        <taxon>unclassified sequences</taxon>
        <taxon>metagenomes</taxon>
        <taxon>ecological metagenomes</taxon>
    </lineage>
</organism>
<gene>
    <name evidence="1" type="ORF">S03H2_72734</name>
</gene>
<sequence>CFLSRRTSRRDIHDPKLLAVAIDDANLRSADTIVLTIASFLRYLTSP</sequence>
<proteinExistence type="predicted"/>
<comment type="caution">
    <text evidence="1">The sequence shown here is derived from an EMBL/GenBank/DDBJ whole genome shotgun (WGS) entry which is preliminary data.</text>
</comment>
<reference evidence="1" key="1">
    <citation type="journal article" date="2014" name="Front. Microbiol.">
        <title>High frequency of phylogenetically diverse reductive dehalogenase-homologous genes in deep subseafloor sedimentary metagenomes.</title>
        <authorList>
            <person name="Kawai M."/>
            <person name="Futagami T."/>
            <person name="Toyoda A."/>
            <person name="Takaki Y."/>
            <person name="Nishi S."/>
            <person name="Hori S."/>
            <person name="Arai W."/>
            <person name="Tsubouchi T."/>
            <person name="Morono Y."/>
            <person name="Uchiyama I."/>
            <person name="Ito T."/>
            <person name="Fujiyama A."/>
            <person name="Inagaki F."/>
            <person name="Takami H."/>
        </authorList>
    </citation>
    <scope>NUCLEOTIDE SEQUENCE</scope>
    <source>
        <strain evidence="1">Expedition CK06-06</strain>
    </source>
</reference>